<protein>
    <recommendedName>
        <fullName evidence="3">Phospholipid/glycerol acyltransferase domain-containing protein</fullName>
    </recommendedName>
</protein>
<dbReference type="InterPro" id="IPR002123">
    <property type="entry name" value="Plipid/glycerol_acylTrfase"/>
</dbReference>
<accession>A0A2M7R7I3</accession>
<dbReference type="Pfam" id="PF01553">
    <property type="entry name" value="Acyltransferase"/>
    <property type="match status" value="1"/>
</dbReference>
<dbReference type="GO" id="GO:0003841">
    <property type="term" value="F:1-acylglycerol-3-phosphate O-acyltransferase activity"/>
    <property type="evidence" value="ECO:0007669"/>
    <property type="project" value="TreeGrafter"/>
</dbReference>
<evidence type="ECO:0000256" key="1">
    <source>
        <dbReference type="ARBA" id="ARBA00022679"/>
    </source>
</evidence>
<organism evidence="4 5">
    <name type="scientific">Candidatus Nealsonbacteria bacterium CG_4_10_14_0_8_um_filter_35_10</name>
    <dbReference type="NCBI Taxonomy" id="1974683"/>
    <lineage>
        <taxon>Bacteria</taxon>
        <taxon>Candidatus Nealsoniibacteriota</taxon>
    </lineage>
</organism>
<dbReference type="SUPFAM" id="SSF69593">
    <property type="entry name" value="Glycerol-3-phosphate (1)-acyltransferase"/>
    <property type="match status" value="1"/>
</dbReference>
<evidence type="ECO:0000259" key="3">
    <source>
        <dbReference type="SMART" id="SM00563"/>
    </source>
</evidence>
<dbReference type="PANTHER" id="PTHR10434:SF40">
    <property type="entry name" value="1-ACYL-SN-GLYCEROL-3-PHOSPHATE ACYLTRANSFERASE"/>
    <property type="match status" value="1"/>
</dbReference>
<evidence type="ECO:0000256" key="2">
    <source>
        <dbReference type="ARBA" id="ARBA00023315"/>
    </source>
</evidence>
<name>A0A2M7R7I3_9BACT</name>
<proteinExistence type="predicted"/>
<dbReference type="GO" id="GO:0006654">
    <property type="term" value="P:phosphatidic acid biosynthetic process"/>
    <property type="evidence" value="ECO:0007669"/>
    <property type="project" value="TreeGrafter"/>
</dbReference>
<evidence type="ECO:0000313" key="4">
    <source>
        <dbReference type="EMBL" id="PIY90781.1"/>
    </source>
</evidence>
<dbReference type="CDD" id="cd07989">
    <property type="entry name" value="LPLAT_AGPAT-like"/>
    <property type="match status" value="1"/>
</dbReference>
<dbReference type="SMART" id="SM00563">
    <property type="entry name" value="PlsC"/>
    <property type="match status" value="1"/>
</dbReference>
<dbReference type="EMBL" id="PFLX01000042">
    <property type="protein sequence ID" value="PIY90781.1"/>
    <property type="molecule type" value="Genomic_DNA"/>
</dbReference>
<comment type="caution">
    <text evidence="4">The sequence shown here is derived from an EMBL/GenBank/DDBJ whole genome shotgun (WGS) entry which is preliminary data.</text>
</comment>
<keyword evidence="1" id="KW-0808">Transferase</keyword>
<gene>
    <name evidence="4" type="ORF">COY72_01645</name>
</gene>
<dbReference type="Proteomes" id="UP000230055">
    <property type="component" value="Unassembled WGS sequence"/>
</dbReference>
<sequence length="220" mass="25220">MNKFVSWFCHIFLKPIVKILFIKEVKGWENIPKRNFILAPNHSSHLDQLATGYVCVPRKFHYIGQIDRYRGTDRILLNILYFVAGVIKVHRKNEESKKEAVEKSIEVLKKGASLIIYPEGTRTRNGKIGEGKLGITKIFLKSGVPILPVGIKGTFELMPPGTSFPKIKREVVINIGKPLFFEEELNRAQKISEDSIEYQEILEKITKRVMEEIATLVERA</sequence>
<evidence type="ECO:0000313" key="5">
    <source>
        <dbReference type="Proteomes" id="UP000230055"/>
    </source>
</evidence>
<reference evidence="5" key="1">
    <citation type="submission" date="2017-09" db="EMBL/GenBank/DDBJ databases">
        <title>Depth-based differentiation of microbial function through sediment-hosted aquifers and enrichment of novel symbionts in the deep terrestrial subsurface.</title>
        <authorList>
            <person name="Probst A.J."/>
            <person name="Ladd B."/>
            <person name="Jarett J.K."/>
            <person name="Geller-Mcgrath D.E."/>
            <person name="Sieber C.M.K."/>
            <person name="Emerson J.B."/>
            <person name="Anantharaman K."/>
            <person name="Thomas B.C."/>
            <person name="Malmstrom R."/>
            <person name="Stieglmeier M."/>
            <person name="Klingl A."/>
            <person name="Woyke T."/>
            <person name="Ryan C.M."/>
            <person name="Banfield J.F."/>
        </authorList>
    </citation>
    <scope>NUCLEOTIDE SEQUENCE [LARGE SCALE GENOMIC DNA]</scope>
</reference>
<feature type="domain" description="Phospholipid/glycerol acyltransferase" evidence="3">
    <location>
        <begin position="36"/>
        <end position="154"/>
    </location>
</feature>
<dbReference type="AlphaFoldDB" id="A0A2M7R7I3"/>
<dbReference type="PANTHER" id="PTHR10434">
    <property type="entry name" value="1-ACYL-SN-GLYCEROL-3-PHOSPHATE ACYLTRANSFERASE"/>
    <property type="match status" value="1"/>
</dbReference>
<keyword evidence="2" id="KW-0012">Acyltransferase</keyword>